<sequence length="849" mass="93725">MIPFFRFCLVFIVSVAVSLPTAIAAESAASAQGDVRVLIDISGSMKKNDPNNLRIPAVNLLTEIIPDGSKAGIWTFGQYVNMLVKHDEVNDRWRKNAKSKAKEINSVALYTNIGGALKKSSDDFLSDKTFPNTHFILLTDGMVDIDRDPSKNVQERERILNDIVKGFEDRGAKIHTIALSENADIPLLERMAVNTGGNSAVAETPEALTKAFLQAFNQAVPAEEVPLEGNKFDVDSSIEEFTALIFRKAGSQATTLVGPDEKKQGFENHSEYVKWYRDEGYDLITVKQPLEGEWTIDAELEPDSRVTIVSNLSMKVGPLPTNFYAGDHLDVEVNFLEDGKIVTGKEFLSLLDVKLNIKTEDNKSGTKTISDPDFPPEDGVFRTAIKKLHKVGQYEVNVLVDGKTFKRKHRQVINLRSPFDIELTANGYNQETEYSVIISPRSKNIDIKASSIVAKIKAPDDSSIIRTIPFSDDAQRWELPIENTKGDGIYQVSLKVKGVNSEGNLFKFSPKSFDAKFPRDMSDKAQYVAITEDPEESTENELPSEPEVIAEKGVLPAESEEVPPSEPEAPAEVISPPIEVPETLEQNESPVEEEGLSDTMLWSIIASASALVIALVGGIAYWLFKKRKNVDKPDESEDITKPAKDEAKVEKPEEVAPVEDVPDEDASEPEELTEEHPEPLIEELDIVDDIEDLTEADPVAEVIEEPEPVAEPEPATEPESVAEPEPATEPEPVTEPTADLEIDEVSDLEDIDDLIASASLDDDAITEMLDKAEPPLVVDLDELQDEAIDSDTDLPEGKSADQLVDDILADNEQGDEDDPLEEFNLEDFDIADTEDLPTAEDDDEKQDKT</sequence>
<evidence type="ECO:0000256" key="1">
    <source>
        <dbReference type="SAM" id="MobiDB-lite"/>
    </source>
</evidence>
<dbReference type="PROSITE" id="PS50234">
    <property type="entry name" value="VWFA"/>
    <property type="match status" value="1"/>
</dbReference>
<feature type="compositionally biased region" description="Acidic residues" evidence="1">
    <location>
        <begin position="803"/>
        <end position="849"/>
    </location>
</feature>
<evidence type="ECO:0000256" key="2">
    <source>
        <dbReference type="SAM" id="Phobius"/>
    </source>
</evidence>
<dbReference type="SUPFAM" id="SSF53300">
    <property type="entry name" value="vWA-like"/>
    <property type="match status" value="1"/>
</dbReference>
<dbReference type="EMBL" id="CP100390">
    <property type="protein sequence ID" value="UZE97799.1"/>
    <property type="molecule type" value="Genomic_DNA"/>
</dbReference>
<keyword evidence="2" id="KW-1133">Transmembrane helix</keyword>
<organism evidence="5 6">
    <name type="scientific">Alkalimarinus alittae</name>
    <dbReference type="NCBI Taxonomy" id="2961619"/>
    <lineage>
        <taxon>Bacteria</taxon>
        <taxon>Pseudomonadati</taxon>
        <taxon>Pseudomonadota</taxon>
        <taxon>Gammaproteobacteria</taxon>
        <taxon>Alteromonadales</taxon>
        <taxon>Alteromonadaceae</taxon>
        <taxon>Alkalimarinus</taxon>
    </lineage>
</organism>
<accession>A0ABY6N6T1</accession>
<evidence type="ECO:0000259" key="4">
    <source>
        <dbReference type="PROSITE" id="PS50234"/>
    </source>
</evidence>
<reference evidence="5" key="1">
    <citation type="submission" date="2022-06" db="EMBL/GenBank/DDBJ databases">
        <title>Alkalimarinus sp. nov., isolated from gut of a Alitta virens.</title>
        <authorList>
            <person name="Yang A.I."/>
            <person name="Shin N.-R."/>
        </authorList>
    </citation>
    <scope>NUCLEOTIDE SEQUENCE</scope>
    <source>
        <strain evidence="5">A2M4</strain>
    </source>
</reference>
<dbReference type="RefSeq" id="WP_265049276.1">
    <property type="nucleotide sequence ID" value="NZ_CP100390.1"/>
</dbReference>
<gene>
    <name evidence="5" type="ORF">NKI27_08720</name>
</gene>
<feature type="signal peptide" evidence="3">
    <location>
        <begin position="1"/>
        <end position="24"/>
    </location>
</feature>
<feature type="transmembrane region" description="Helical" evidence="2">
    <location>
        <begin position="600"/>
        <end position="624"/>
    </location>
</feature>
<feature type="compositionally biased region" description="Acidic residues" evidence="1">
    <location>
        <begin position="702"/>
        <end position="728"/>
    </location>
</feature>
<dbReference type="InterPro" id="IPR002035">
    <property type="entry name" value="VWF_A"/>
</dbReference>
<feature type="region of interest" description="Disordered" evidence="1">
    <location>
        <begin position="784"/>
        <end position="849"/>
    </location>
</feature>
<feature type="region of interest" description="Disordered" evidence="1">
    <location>
        <begin position="631"/>
        <end position="738"/>
    </location>
</feature>
<keyword evidence="2" id="KW-0812">Transmembrane</keyword>
<dbReference type="Gene3D" id="3.40.50.410">
    <property type="entry name" value="von Willebrand factor, type A domain"/>
    <property type="match status" value="1"/>
</dbReference>
<name>A0ABY6N6T1_9ALTE</name>
<dbReference type="Proteomes" id="UP001163739">
    <property type="component" value="Chromosome"/>
</dbReference>
<feature type="compositionally biased region" description="Acidic residues" evidence="1">
    <location>
        <begin position="680"/>
        <end position="695"/>
    </location>
</feature>
<dbReference type="InterPro" id="IPR036465">
    <property type="entry name" value="vWFA_dom_sf"/>
</dbReference>
<feature type="compositionally biased region" description="Basic and acidic residues" evidence="1">
    <location>
        <begin position="631"/>
        <end position="654"/>
    </location>
</feature>
<dbReference type="CDD" id="cd00198">
    <property type="entry name" value="vWFA"/>
    <property type="match status" value="1"/>
</dbReference>
<proteinExistence type="predicted"/>
<feature type="domain" description="VWFA" evidence="4">
    <location>
        <begin position="34"/>
        <end position="220"/>
    </location>
</feature>
<protein>
    <submittedName>
        <fullName evidence="5">VWA domain-containing protein</fullName>
    </submittedName>
</protein>
<evidence type="ECO:0000313" key="6">
    <source>
        <dbReference type="Proteomes" id="UP001163739"/>
    </source>
</evidence>
<evidence type="ECO:0000256" key="3">
    <source>
        <dbReference type="SAM" id="SignalP"/>
    </source>
</evidence>
<feature type="compositionally biased region" description="Acidic residues" evidence="1">
    <location>
        <begin position="656"/>
        <end position="673"/>
    </location>
</feature>
<feature type="compositionally biased region" description="Acidic residues" evidence="1">
    <location>
        <begin position="784"/>
        <end position="794"/>
    </location>
</feature>
<evidence type="ECO:0000313" key="5">
    <source>
        <dbReference type="EMBL" id="UZE97799.1"/>
    </source>
</evidence>
<keyword evidence="2" id="KW-0472">Membrane</keyword>
<feature type="chain" id="PRO_5046447505" evidence="3">
    <location>
        <begin position="25"/>
        <end position="849"/>
    </location>
</feature>
<keyword evidence="6" id="KW-1185">Reference proteome</keyword>
<dbReference type="SMART" id="SM00327">
    <property type="entry name" value="VWA"/>
    <property type="match status" value="1"/>
</dbReference>
<keyword evidence="3" id="KW-0732">Signal</keyword>
<dbReference type="Pfam" id="PF00092">
    <property type="entry name" value="VWA"/>
    <property type="match status" value="1"/>
</dbReference>